<dbReference type="InterPro" id="IPR001763">
    <property type="entry name" value="Rhodanese-like_dom"/>
</dbReference>
<dbReference type="PROSITE" id="PS50206">
    <property type="entry name" value="RHODANESE_3"/>
    <property type="match status" value="2"/>
</dbReference>
<evidence type="ECO:0000313" key="5">
    <source>
        <dbReference type="WBParaSite" id="ACAC_0000932001-mRNA-1"/>
    </source>
</evidence>
<feature type="domain" description="Rhodanese" evidence="3">
    <location>
        <begin position="22"/>
        <end position="162"/>
    </location>
</feature>
<dbReference type="SMART" id="SM00450">
    <property type="entry name" value="RHOD"/>
    <property type="match status" value="2"/>
</dbReference>
<proteinExistence type="predicted"/>
<evidence type="ECO:0000259" key="3">
    <source>
        <dbReference type="PROSITE" id="PS50206"/>
    </source>
</evidence>
<dbReference type="InterPro" id="IPR045078">
    <property type="entry name" value="TST/MPST-like"/>
</dbReference>
<sequence length="325" mass="36756">MSLKRFIDVTTVSQLLKKNIINKEGVRLLDCSYCVGGKPNWKDFKEHLYGKFEKILALPSLSKELYLSGHIPEAVHITLDAGVYPSKYERFALYPPELFEKYIQMVGINSGEHIILYSRGAIGGMMYSSKFAWLFKSYGHEKLSLVDGGFDQWKRSGFEVSKTDVQLPHGNWRAKDDIAMNNIKFEEMEAKEGGKQYMDQTDKINFIDSRIRGQFNGTEDTGLDPYRVAGSNIPGFKNIPAAELIDEKGVMKSPEEIRQWLYANGYRQGQPVVTMCNTGMQAAMLAYAVDTVLPGVSPRVYNGSMKEMEIRDPKKISGGRKHLSH</sequence>
<dbReference type="GO" id="GO:0004792">
    <property type="term" value="F:thiosulfate-cyanide sulfurtransferase activity"/>
    <property type="evidence" value="ECO:0007669"/>
    <property type="project" value="TreeGrafter"/>
</dbReference>
<evidence type="ECO:0000256" key="2">
    <source>
        <dbReference type="ARBA" id="ARBA00022737"/>
    </source>
</evidence>
<feature type="domain" description="Rhodanese" evidence="3">
    <location>
        <begin position="200"/>
        <end position="317"/>
    </location>
</feature>
<dbReference type="Gene3D" id="3.40.250.10">
    <property type="entry name" value="Rhodanese-like domain"/>
    <property type="match status" value="2"/>
</dbReference>
<keyword evidence="2" id="KW-0677">Repeat</keyword>
<dbReference type="GO" id="GO:0005739">
    <property type="term" value="C:mitochondrion"/>
    <property type="evidence" value="ECO:0007669"/>
    <property type="project" value="TreeGrafter"/>
</dbReference>
<protein>
    <submittedName>
        <fullName evidence="5">Thiosulfate sulfurtransferase</fullName>
    </submittedName>
</protein>
<name>A0A0K0DEL9_ANGCA</name>
<dbReference type="PANTHER" id="PTHR11364">
    <property type="entry name" value="THIOSULFATE SULFERTANSFERASE"/>
    <property type="match status" value="1"/>
</dbReference>
<dbReference type="Proteomes" id="UP000035642">
    <property type="component" value="Unassembled WGS sequence"/>
</dbReference>
<dbReference type="AlphaFoldDB" id="A0A0K0DEL9"/>
<evidence type="ECO:0000256" key="1">
    <source>
        <dbReference type="ARBA" id="ARBA00022679"/>
    </source>
</evidence>
<dbReference type="WBParaSite" id="ACAC_0000932001-mRNA-1">
    <property type="protein sequence ID" value="ACAC_0000932001-mRNA-1"/>
    <property type="gene ID" value="ACAC_0000932001"/>
</dbReference>
<dbReference type="InterPro" id="IPR036873">
    <property type="entry name" value="Rhodanese-like_dom_sf"/>
</dbReference>
<dbReference type="CDD" id="cd01448">
    <property type="entry name" value="TST_Repeat_1"/>
    <property type="match status" value="1"/>
</dbReference>
<dbReference type="Pfam" id="PF00581">
    <property type="entry name" value="Rhodanese"/>
    <property type="match status" value="1"/>
</dbReference>
<organism evidence="4 5">
    <name type="scientific">Angiostrongylus cantonensis</name>
    <name type="common">Rat lungworm</name>
    <dbReference type="NCBI Taxonomy" id="6313"/>
    <lineage>
        <taxon>Eukaryota</taxon>
        <taxon>Metazoa</taxon>
        <taxon>Ecdysozoa</taxon>
        <taxon>Nematoda</taxon>
        <taxon>Chromadorea</taxon>
        <taxon>Rhabditida</taxon>
        <taxon>Rhabditina</taxon>
        <taxon>Rhabditomorpha</taxon>
        <taxon>Strongyloidea</taxon>
        <taxon>Metastrongylidae</taxon>
        <taxon>Angiostrongylus</taxon>
    </lineage>
</organism>
<keyword evidence="1" id="KW-0808">Transferase</keyword>
<keyword evidence="4" id="KW-1185">Reference proteome</keyword>
<dbReference type="SUPFAM" id="SSF52821">
    <property type="entry name" value="Rhodanese/Cell cycle control phosphatase"/>
    <property type="match status" value="2"/>
</dbReference>
<reference evidence="5" key="2">
    <citation type="submission" date="2016-04" db="UniProtKB">
        <authorList>
            <consortium name="WormBaseParasite"/>
        </authorList>
    </citation>
    <scope>IDENTIFICATION</scope>
</reference>
<evidence type="ECO:0000313" key="4">
    <source>
        <dbReference type="Proteomes" id="UP000035642"/>
    </source>
</evidence>
<accession>A0A0K0DEL9</accession>
<reference evidence="4" key="1">
    <citation type="submission" date="2012-09" db="EMBL/GenBank/DDBJ databases">
        <authorList>
            <person name="Martin A.A."/>
        </authorList>
    </citation>
    <scope>NUCLEOTIDE SEQUENCE</scope>
</reference>
<dbReference type="STRING" id="6313.A0A0K0DEL9"/>
<dbReference type="PANTHER" id="PTHR11364:SF7">
    <property type="entry name" value="THIOSULFATE SULFURTRANSFERASE MPST-1-RELATED"/>
    <property type="match status" value="1"/>
</dbReference>